<dbReference type="Proteomes" id="UP000001444">
    <property type="component" value="Chromosome"/>
</dbReference>
<dbReference type="EMBL" id="FN554889">
    <property type="protein sequence ID" value="CBG68539.1"/>
    <property type="molecule type" value="Genomic_DNA"/>
</dbReference>
<evidence type="ECO:0000313" key="1">
    <source>
        <dbReference type="EMBL" id="CBG68539.1"/>
    </source>
</evidence>
<dbReference type="KEGG" id="scb:SCAB_13851"/>
<evidence type="ECO:0000313" key="2">
    <source>
        <dbReference type="Proteomes" id="UP000001444"/>
    </source>
</evidence>
<protein>
    <submittedName>
        <fullName evidence="1">Uncharacterized protein</fullName>
    </submittedName>
</protein>
<dbReference type="AlphaFoldDB" id="C9Z8B1"/>
<sequence length="63" mass="6726">MTDMTIERKPPSGPRRTAQEAWEAIALPTPAHPHVAVEVSRDSALELAAAVQRVLAAVPEGVE</sequence>
<organism evidence="1 2">
    <name type="scientific">Streptomyces scabiei (strain 87.22)</name>
    <dbReference type="NCBI Taxonomy" id="680198"/>
    <lineage>
        <taxon>Bacteria</taxon>
        <taxon>Bacillati</taxon>
        <taxon>Actinomycetota</taxon>
        <taxon>Actinomycetes</taxon>
        <taxon>Kitasatosporales</taxon>
        <taxon>Streptomycetaceae</taxon>
        <taxon>Streptomyces</taxon>
    </lineage>
</organism>
<reference evidence="1 2" key="1">
    <citation type="journal article" date="2010" name="Mol. Plant Microbe Interact.">
        <title>Streptomyces scabies 87-22 contains a coronafacic acid-like biosynthetic cluster that contributes to plant-microbe interactions.</title>
        <authorList>
            <person name="Bignell D.R."/>
            <person name="Seipke R.F."/>
            <person name="Huguet-Tapia J.C."/>
            <person name="Chambers A.H."/>
            <person name="Parry R.J."/>
            <person name="Loria R."/>
        </authorList>
    </citation>
    <scope>NUCLEOTIDE SEQUENCE [LARGE SCALE GENOMIC DNA]</scope>
    <source>
        <strain evidence="1 2">87.22</strain>
    </source>
</reference>
<gene>
    <name evidence="1" type="ordered locus">SCAB_13851</name>
</gene>
<proteinExistence type="predicted"/>
<dbReference type="HOGENOM" id="CLU_2884195_0_0_11"/>
<dbReference type="STRING" id="680198.SCAB_13851"/>
<keyword evidence="2" id="KW-1185">Reference proteome</keyword>
<accession>C9Z8B1</accession>
<name>C9Z8B1_STRSW</name>